<evidence type="ECO:0000313" key="1">
    <source>
        <dbReference type="EMBL" id="GIM94103.1"/>
    </source>
</evidence>
<evidence type="ECO:0000313" key="2">
    <source>
        <dbReference type="Proteomes" id="UP000677082"/>
    </source>
</evidence>
<protein>
    <submittedName>
        <fullName evidence="1">Uncharacterized protein</fullName>
    </submittedName>
</protein>
<proteinExistence type="predicted"/>
<name>A0A919TEF4_9ACTN</name>
<dbReference type="RefSeq" id="WP_213009895.1">
    <property type="nucleotide sequence ID" value="NZ_BOQN01000075.1"/>
</dbReference>
<comment type="caution">
    <text evidence="1">The sequence shown here is derived from an EMBL/GenBank/DDBJ whole genome shotgun (WGS) entry which is preliminary data.</text>
</comment>
<organism evidence="1 2">
    <name type="scientific">Paractinoplanes toevensis</name>
    <dbReference type="NCBI Taxonomy" id="571911"/>
    <lineage>
        <taxon>Bacteria</taxon>
        <taxon>Bacillati</taxon>
        <taxon>Actinomycetota</taxon>
        <taxon>Actinomycetes</taxon>
        <taxon>Micromonosporales</taxon>
        <taxon>Micromonosporaceae</taxon>
        <taxon>Paractinoplanes</taxon>
    </lineage>
</organism>
<reference evidence="1 2" key="1">
    <citation type="submission" date="2021-03" db="EMBL/GenBank/DDBJ databases">
        <title>Whole genome shotgun sequence of Actinoplanes toevensis NBRC 105298.</title>
        <authorList>
            <person name="Komaki H."/>
            <person name="Tamura T."/>
        </authorList>
    </citation>
    <scope>NUCLEOTIDE SEQUENCE [LARGE SCALE GENOMIC DNA]</scope>
    <source>
        <strain evidence="1 2">NBRC 105298</strain>
    </source>
</reference>
<accession>A0A919TEF4</accession>
<sequence>MTPTNDYGQERPTEEDALEALAELIGHRLAEGIWDLSACELGLRRPLTEPHDLRRVAEHLMTVGDLLRVAGRSTKVRVITFEALSRTVLS</sequence>
<dbReference type="EMBL" id="BOQN01000075">
    <property type="protein sequence ID" value="GIM94103.1"/>
    <property type="molecule type" value="Genomic_DNA"/>
</dbReference>
<gene>
    <name evidence="1" type="ORF">Ato02nite_058960</name>
</gene>
<keyword evidence="2" id="KW-1185">Reference proteome</keyword>
<dbReference type="Proteomes" id="UP000677082">
    <property type="component" value="Unassembled WGS sequence"/>
</dbReference>
<dbReference type="AlphaFoldDB" id="A0A919TEF4"/>